<comment type="pathway">
    <text evidence="1">Protein modification; peptidyl-diphthamide biosynthesis.</text>
</comment>
<comment type="catalytic activity">
    <reaction evidence="9">
        <text>2 [3Fe-4S](0)-[protein] + 2 Fe(2+)-[Dph3] + NADH = 2 [4Fe-4S](1+)-[protein] + 2 [Dph3] + NAD(+) + H(+)</text>
        <dbReference type="Rhea" id="RHEA:71239"/>
        <dbReference type="Rhea" id="RHEA-COMP:17997"/>
        <dbReference type="Rhea" id="RHEA-COMP:17998"/>
        <dbReference type="Rhea" id="RHEA-COMP:18001"/>
        <dbReference type="Rhea" id="RHEA-COMP:18002"/>
        <dbReference type="ChEBI" id="CHEBI:15378"/>
        <dbReference type="ChEBI" id="CHEBI:29033"/>
        <dbReference type="ChEBI" id="CHEBI:33723"/>
        <dbReference type="ChEBI" id="CHEBI:47402"/>
        <dbReference type="ChEBI" id="CHEBI:57540"/>
        <dbReference type="ChEBI" id="CHEBI:57945"/>
        <dbReference type="ChEBI" id="CHEBI:83228"/>
    </reaction>
</comment>
<evidence type="ECO:0000256" key="1">
    <source>
        <dbReference type="ARBA" id="ARBA00005156"/>
    </source>
</evidence>
<evidence type="ECO:0000256" key="5">
    <source>
        <dbReference type="ARBA" id="ARBA00036267"/>
    </source>
</evidence>
<evidence type="ECO:0000256" key="3">
    <source>
        <dbReference type="ARBA" id="ARBA00023004"/>
    </source>
</evidence>
<evidence type="ECO:0000256" key="6">
    <source>
        <dbReference type="ARBA" id="ARBA00041070"/>
    </source>
</evidence>
<name>A0A452IGX9_9SAUR</name>
<sequence>MSVFHDEVEIEDFEYDEETETYSYPCPCGDRFLITREQFVCGEVVSAPTSKELVKC</sequence>
<dbReference type="Proteomes" id="UP000291020">
    <property type="component" value="Unassembled WGS sequence"/>
</dbReference>
<comment type="similarity">
    <text evidence="4">Belongs to the DPH3 family.</text>
</comment>
<evidence type="ECO:0000256" key="9">
    <source>
        <dbReference type="ARBA" id="ARBA00048125"/>
    </source>
</evidence>
<reference evidence="11" key="3">
    <citation type="submission" date="2025-09" db="UniProtKB">
        <authorList>
            <consortium name="Ensembl"/>
        </authorList>
    </citation>
    <scope>IDENTIFICATION</scope>
</reference>
<dbReference type="GO" id="GO:0017183">
    <property type="term" value="P:protein histidyl modification to diphthamide"/>
    <property type="evidence" value="ECO:0007669"/>
    <property type="project" value="InterPro"/>
</dbReference>
<evidence type="ECO:0000313" key="11">
    <source>
        <dbReference type="Ensembl" id="ENSGAGP00000026721.1"/>
    </source>
</evidence>
<dbReference type="PANTHER" id="PTHR21454">
    <property type="entry name" value="DPH3 HOMOLOG-RELATED"/>
    <property type="match status" value="1"/>
</dbReference>
<dbReference type="GO" id="GO:0046872">
    <property type="term" value="F:metal ion binding"/>
    <property type="evidence" value="ECO:0007669"/>
    <property type="project" value="UniProtKB-KW"/>
</dbReference>
<dbReference type="InterPro" id="IPR044248">
    <property type="entry name" value="DPH3/4-like"/>
</dbReference>
<keyword evidence="12" id="KW-1185">Reference proteome</keyword>
<dbReference type="AlphaFoldDB" id="A0A452IGX9"/>
<dbReference type="PANTHER" id="PTHR21454:SF31">
    <property type="entry name" value="DIPHTHAMIDE BIOSYNTHESIS PROTEIN 3"/>
    <property type="match status" value="1"/>
</dbReference>
<feature type="domain" description="DPH-type MB" evidence="10">
    <location>
        <begin position="4"/>
        <end position="56"/>
    </location>
</feature>
<dbReference type="Ensembl" id="ENSGAGT00000030369.1">
    <property type="protein sequence ID" value="ENSGAGP00000026721.1"/>
    <property type="gene ID" value="ENSGAGG00000019459.1"/>
</dbReference>
<protein>
    <recommendedName>
        <fullName evidence="6">Diphthamide biosynthesis protein 3</fullName>
    </recommendedName>
    <alternativeName>
        <fullName evidence="7">CSL-type zinc finger-containing protein 2</fullName>
    </alternativeName>
</protein>
<comment type="subunit">
    <text evidence="8">Component of the 2-(3-amino-3-carboxypropyl)histidine synthase complex composed of DPH1, DPH2, DPH3 and a NADH-dependent reductase. Interacts with SERGEF.</text>
</comment>
<dbReference type="PROSITE" id="PS51074">
    <property type="entry name" value="DPH_MB"/>
    <property type="match status" value="1"/>
</dbReference>
<evidence type="ECO:0000256" key="8">
    <source>
        <dbReference type="ARBA" id="ARBA00046426"/>
    </source>
</evidence>
<proteinExistence type="inferred from homology"/>
<dbReference type="SUPFAM" id="SSF144217">
    <property type="entry name" value="CSL zinc finger"/>
    <property type="match status" value="1"/>
</dbReference>
<evidence type="ECO:0000256" key="7">
    <source>
        <dbReference type="ARBA" id="ARBA00041904"/>
    </source>
</evidence>
<evidence type="ECO:0000256" key="2">
    <source>
        <dbReference type="ARBA" id="ARBA00022723"/>
    </source>
</evidence>
<accession>A0A452IGX9</accession>
<dbReference type="InterPro" id="IPR007872">
    <property type="entry name" value="DPH_MB_dom"/>
</dbReference>
<reference evidence="11" key="2">
    <citation type="submission" date="2025-08" db="UniProtKB">
        <authorList>
            <consortium name="Ensembl"/>
        </authorList>
    </citation>
    <scope>IDENTIFICATION</scope>
</reference>
<evidence type="ECO:0000259" key="10">
    <source>
        <dbReference type="PROSITE" id="PS51074"/>
    </source>
</evidence>
<dbReference type="Gene3D" id="3.10.660.10">
    <property type="entry name" value="DPH Zinc finger"/>
    <property type="match status" value="1"/>
</dbReference>
<comment type="catalytic activity">
    <reaction evidence="5">
        <text>[3Fe-4S](1+)-[protein] + Fe(2+)-[Dph3] = [3Fe-4S](0)-[protein] + Fe(3+)-[Dph3]</text>
        <dbReference type="Rhea" id="RHEA:71235"/>
        <dbReference type="Rhea" id="RHEA-COMP:17996"/>
        <dbReference type="Rhea" id="RHEA-COMP:17997"/>
        <dbReference type="Rhea" id="RHEA-COMP:18002"/>
        <dbReference type="Rhea" id="RHEA-COMP:18003"/>
        <dbReference type="ChEBI" id="CHEBI:29033"/>
        <dbReference type="ChEBI" id="CHEBI:29034"/>
        <dbReference type="ChEBI" id="CHEBI:33751"/>
        <dbReference type="ChEBI" id="CHEBI:47402"/>
        <dbReference type="ChEBI" id="CHEBI:83228"/>
    </reaction>
</comment>
<keyword evidence="2" id="KW-0479">Metal-binding</keyword>
<evidence type="ECO:0000313" key="12">
    <source>
        <dbReference type="Proteomes" id="UP000291020"/>
    </source>
</evidence>
<reference evidence="12" key="1">
    <citation type="journal article" date="2017" name="PLoS ONE">
        <title>The Agassiz's desert tortoise genome provides a resource for the conservation of a threatened species.</title>
        <authorList>
            <person name="Tollis M."/>
            <person name="DeNardo D.F."/>
            <person name="Cornelius J.A."/>
            <person name="Dolby G.A."/>
            <person name="Edwards T."/>
            <person name="Henen B.T."/>
            <person name="Karl A.E."/>
            <person name="Murphy R.W."/>
            <person name="Kusumi K."/>
        </authorList>
    </citation>
    <scope>NUCLEOTIDE SEQUENCE [LARGE SCALE GENOMIC DNA]</scope>
</reference>
<evidence type="ECO:0000256" key="4">
    <source>
        <dbReference type="ARBA" id="ARBA00024032"/>
    </source>
</evidence>
<dbReference type="InterPro" id="IPR036671">
    <property type="entry name" value="DPH_MB_sf"/>
</dbReference>
<dbReference type="Pfam" id="PF05207">
    <property type="entry name" value="Zn_ribbon_CSL"/>
    <property type="match status" value="1"/>
</dbReference>
<organism evidence="11 12">
    <name type="scientific">Gopherus agassizii</name>
    <name type="common">Agassiz's desert tortoise</name>
    <dbReference type="NCBI Taxonomy" id="38772"/>
    <lineage>
        <taxon>Eukaryota</taxon>
        <taxon>Metazoa</taxon>
        <taxon>Chordata</taxon>
        <taxon>Craniata</taxon>
        <taxon>Vertebrata</taxon>
        <taxon>Euteleostomi</taxon>
        <taxon>Archelosauria</taxon>
        <taxon>Testudinata</taxon>
        <taxon>Testudines</taxon>
        <taxon>Cryptodira</taxon>
        <taxon>Durocryptodira</taxon>
        <taxon>Testudinoidea</taxon>
        <taxon>Testudinidae</taxon>
        <taxon>Gopherus</taxon>
    </lineage>
</organism>
<keyword evidence="3" id="KW-0408">Iron</keyword>